<protein>
    <recommendedName>
        <fullName evidence="3">Excreted virulence factor EspC, type VII ESX diderm</fullName>
    </recommendedName>
</protein>
<comment type="caution">
    <text evidence="1">The sequence shown here is derived from an EMBL/GenBank/DDBJ whole genome shotgun (WGS) entry which is preliminary data.</text>
</comment>
<evidence type="ECO:0000313" key="2">
    <source>
        <dbReference type="Proteomes" id="UP000823521"/>
    </source>
</evidence>
<dbReference type="Proteomes" id="UP000823521">
    <property type="component" value="Unassembled WGS sequence"/>
</dbReference>
<sequence>MDSLHRIAARLDDAATTLSAVAYAVTATDPPQAAFGTEAAGRPGELGRALHAQWRAATGNRAREAAGAAARIAAAAEAVRAAANGYTDTDHGVRRRHPGEG</sequence>
<evidence type="ECO:0008006" key="3">
    <source>
        <dbReference type="Google" id="ProtNLM"/>
    </source>
</evidence>
<evidence type="ECO:0000313" key="1">
    <source>
        <dbReference type="EMBL" id="MBO4209511.1"/>
    </source>
</evidence>
<gene>
    <name evidence="1" type="ORF">GSF22_26490</name>
</gene>
<organism evidence="1 2">
    <name type="scientific">Micromonospora echinofusca</name>
    <dbReference type="NCBI Taxonomy" id="47858"/>
    <lineage>
        <taxon>Bacteria</taxon>
        <taxon>Bacillati</taxon>
        <taxon>Actinomycetota</taxon>
        <taxon>Actinomycetes</taxon>
        <taxon>Micromonosporales</taxon>
        <taxon>Micromonosporaceae</taxon>
        <taxon>Micromonospora</taxon>
    </lineage>
</organism>
<name>A0ABS3VY99_MICEH</name>
<keyword evidence="2" id="KW-1185">Reference proteome</keyword>
<accession>A0ABS3VY99</accession>
<proteinExistence type="predicted"/>
<dbReference type="RefSeq" id="WP_208816471.1">
    <property type="nucleotide sequence ID" value="NZ_WVUH01000310.1"/>
</dbReference>
<reference evidence="1 2" key="1">
    <citation type="submission" date="2019-12" db="EMBL/GenBank/DDBJ databases">
        <title>Whole genome sequencing of endophytic Actinobacterium Micromonospora sp. MPMI6T.</title>
        <authorList>
            <person name="Evv R."/>
            <person name="Podile A.R."/>
        </authorList>
    </citation>
    <scope>NUCLEOTIDE SEQUENCE [LARGE SCALE GENOMIC DNA]</scope>
    <source>
        <strain evidence="1 2">MPMI6</strain>
    </source>
</reference>
<dbReference type="EMBL" id="WVUH01000310">
    <property type="protein sequence ID" value="MBO4209511.1"/>
    <property type="molecule type" value="Genomic_DNA"/>
</dbReference>